<evidence type="ECO:0000256" key="17">
    <source>
        <dbReference type="ARBA" id="ARBA00025707"/>
    </source>
</evidence>
<dbReference type="EMBL" id="AAGW02038366">
    <property type="status" value="NOT_ANNOTATED_CDS"/>
    <property type="molecule type" value="Genomic_DNA"/>
</dbReference>
<dbReference type="HOGENOM" id="CLU_000288_144_7_1"/>
<comment type="catalytic activity">
    <reaction evidence="25">
        <text>1-acyl-2-(9Z,12Z)-octadecadienoyl-sn-glycero-3-phosphocholine + H2O = a 1-acyl-sn-glycero-3-phosphocholine + (9Z,12Z)-octadecadienoate + H(+)</text>
        <dbReference type="Rhea" id="RHEA:40643"/>
        <dbReference type="ChEBI" id="CHEBI:15377"/>
        <dbReference type="ChEBI" id="CHEBI:15378"/>
        <dbReference type="ChEBI" id="CHEBI:30245"/>
        <dbReference type="ChEBI" id="CHEBI:58168"/>
        <dbReference type="ChEBI" id="CHEBI:60000"/>
    </reaction>
    <physiologicalReaction direction="left-to-right" evidence="25">
        <dbReference type="Rhea" id="RHEA:40644"/>
    </physiologicalReaction>
</comment>
<sequence>MKHSGMNNARNLCGKHRSKQLHLVCSPNHYWKIRHVSLQRGLHPHKVRCKWTKSETHSCSKHYYSPSNHGLHIGILKLSTSAPKGLTKVSIRMSRIKSTLNSVSKAVFGSQNEMISRLAQFKPSSRILRKVSDSGWLKQESIKQAIRSLKKYSDKSTEKSSFPEERNHIIDKEDDIGKQSLFHYTGNITTKFGESFYFLSNHINSYFKRAEKMSQDKENSHFQEKSELEGKKVEEGNSSSLDPGILTSQADKPDPKSSAGTVDKAASPSGTPESLPISTKQSIANFLSRPTEGVQALVGGYIGGLVPKLKYDSKSQAEEQEEPAKSEPAGSKDKTVEEKKHLSLQREKIIARVSIDNRTRALVQALRRTADPKLCITRVEELTFHLLEFPEGKGVAVKERLIPCLLRLRQMKDETLQAAVREILALIGYVDPVKGRGIRILTIDGGGTRGVVALQTLRKLVELTQKPVHQLFDYICGVSTGAILAFMLGLFHMPLDECEELYRKLGSDIFSQNVIVGTVKMSWSHAFYDSQTWEKILKERMGSALMIETARNPMCPKVAAVSTIVNRGSTPKAFVFRNYGHFPGSQSHYLGGCQYKMWQAIRASSAAPGYFAEYALGNDLHQDGGLLLNNPSALAMHECKCLWPDAPLECIVSLGTGRYESDVRNNTTYTSLKTKLSNVINSATDTEEVHIMLDGLLPPDTYFRFNPVMCENIPLDESRNEKLDQLQLEGSKYIERNEHKMKKVAKILSQEKTTLQKINDWIKLKTDMYEGLPFFSKL</sequence>
<keyword evidence="9 42" id="KW-0442">Lipid degradation</keyword>
<comment type="catalytic activity">
    <reaction evidence="18">
        <text>a 1,2-diacyl-sn-glycero-3-phosphoethanolamine + H2O = a 1-acyl-sn-glycero-3-phosphoethanolamine + a fatty acid + H(+)</text>
        <dbReference type="Rhea" id="RHEA:44604"/>
        <dbReference type="ChEBI" id="CHEBI:15377"/>
        <dbReference type="ChEBI" id="CHEBI:15378"/>
        <dbReference type="ChEBI" id="CHEBI:28868"/>
        <dbReference type="ChEBI" id="CHEBI:64381"/>
        <dbReference type="ChEBI" id="CHEBI:64612"/>
    </reaction>
    <physiologicalReaction direction="left-to-right" evidence="18">
        <dbReference type="Rhea" id="RHEA:44605"/>
    </physiologicalReaction>
</comment>
<evidence type="ECO:0000256" key="36">
    <source>
        <dbReference type="ARBA" id="ARBA00052490"/>
    </source>
</evidence>
<evidence type="ECO:0000256" key="38">
    <source>
        <dbReference type="ARBA" id="ARBA00052864"/>
    </source>
</evidence>
<evidence type="ECO:0000256" key="41">
    <source>
        <dbReference type="ARBA" id="ARBA00078893"/>
    </source>
</evidence>
<dbReference type="SUPFAM" id="SSF52151">
    <property type="entry name" value="FabD/lysophospholipase-like"/>
    <property type="match status" value="1"/>
</dbReference>
<evidence type="ECO:0000313" key="45">
    <source>
        <dbReference type="Ensembl" id="ENSOCUP00000019643.3"/>
    </source>
</evidence>
<reference evidence="45" key="3">
    <citation type="submission" date="2025-09" db="UniProtKB">
        <authorList>
            <consortium name="Ensembl"/>
        </authorList>
    </citation>
    <scope>IDENTIFICATION</scope>
    <source>
        <strain evidence="45">Thorbecke</strain>
    </source>
</reference>
<keyword evidence="15" id="KW-0325">Glycoprotein</keyword>
<keyword evidence="13" id="KW-0472">Membrane</keyword>
<evidence type="ECO:0000256" key="7">
    <source>
        <dbReference type="ARBA" id="ARBA00022801"/>
    </source>
</evidence>
<dbReference type="PANTHER" id="PTHR24185:SF1">
    <property type="entry name" value="CALCIUM-INDEPENDENT PHOSPHOLIPASE A2-GAMMA"/>
    <property type="match status" value="1"/>
</dbReference>
<dbReference type="GO" id="GO:0047499">
    <property type="term" value="F:calcium-independent phospholipase A2 activity"/>
    <property type="evidence" value="ECO:0007669"/>
    <property type="project" value="Ensembl"/>
</dbReference>
<feature type="short sequence motif" description="DGA/G" evidence="42">
    <location>
        <begin position="623"/>
        <end position="625"/>
    </location>
</feature>
<comment type="catalytic activity">
    <reaction evidence="30">
        <text>1-acyl-2-(5Z,8Z,11Z,14Z-eicosatetraenoyl)-sn-glycero-3-phosphocholine + H2O = a 1-acyl-sn-glycero-3-phosphocholine + (5Z,8Z,11Z,14Z)-eicosatetraenoate + H(+)</text>
        <dbReference type="Rhea" id="RHEA:40651"/>
        <dbReference type="ChEBI" id="CHEBI:15377"/>
        <dbReference type="ChEBI" id="CHEBI:15378"/>
        <dbReference type="ChEBI" id="CHEBI:32395"/>
        <dbReference type="ChEBI" id="CHEBI:58168"/>
        <dbReference type="ChEBI" id="CHEBI:75063"/>
    </reaction>
    <physiologicalReaction direction="left-to-right" evidence="30">
        <dbReference type="Rhea" id="RHEA:40652"/>
    </physiologicalReaction>
</comment>
<evidence type="ECO:0000256" key="35">
    <source>
        <dbReference type="ARBA" id="ARBA00052290"/>
    </source>
</evidence>
<evidence type="ECO:0000256" key="33">
    <source>
        <dbReference type="ARBA" id="ARBA00051855"/>
    </source>
</evidence>
<reference evidence="45" key="2">
    <citation type="submission" date="2025-08" db="UniProtKB">
        <authorList>
            <consortium name="Ensembl"/>
        </authorList>
    </citation>
    <scope>IDENTIFICATION</scope>
    <source>
        <strain evidence="45">Thorbecke</strain>
    </source>
</reference>
<comment type="catalytic activity">
    <reaction evidence="26">
        <text>1'-[1-acyl-2-(9-hydroxy-(10E,12Z)-octadecadienoyl)-sn-glycero-3-phospho]-3'-[1,2-diacyl-sn-glycero-3-phospho]-glycerol + H2O = 9-hydroxy-(10E,12Z)-octadecadienoate + 1'-[1,2-diacyl-sn-glycero-3-phospho],3'-[1-acyl-sn-glycero-3-phospho]-glycerol + H(+)</text>
        <dbReference type="Rhea" id="RHEA:67272"/>
        <dbReference type="ChEBI" id="CHEBI:15377"/>
        <dbReference type="ChEBI" id="CHEBI:15378"/>
        <dbReference type="ChEBI" id="CHEBI:64743"/>
        <dbReference type="ChEBI" id="CHEBI:133820"/>
        <dbReference type="ChEBI" id="CHEBI:167908"/>
    </reaction>
    <physiologicalReaction direction="left-to-right" evidence="26">
        <dbReference type="Rhea" id="RHEA:67273"/>
    </physiologicalReaction>
</comment>
<feature type="region of interest" description="Disordered" evidence="43">
    <location>
        <begin position="217"/>
        <end position="277"/>
    </location>
</feature>
<gene>
    <name evidence="45" type="primary">PNPLA8</name>
</gene>
<dbReference type="AlphaFoldDB" id="G1TRI7"/>
<comment type="catalytic activity">
    <reaction evidence="33">
        <text>1-octadecanoyl-2-(9Z-octadecenoyl)-sn-glycero-3-phosphocholine + H2O = 1-octadecanoyl-sn-glycero-3-phosphocholine + (9Z)-octadecenoate + H(+)</text>
        <dbReference type="Rhea" id="RHEA:40819"/>
        <dbReference type="ChEBI" id="CHEBI:15377"/>
        <dbReference type="ChEBI" id="CHEBI:15378"/>
        <dbReference type="ChEBI" id="CHEBI:30823"/>
        <dbReference type="ChEBI" id="CHEBI:73858"/>
        <dbReference type="ChEBI" id="CHEBI:75034"/>
    </reaction>
    <physiologicalReaction direction="left-to-right" evidence="33">
        <dbReference type="Rhea" id="RHEA:40820"/>
    </physiologicalReaction>
</comment>
<evidence type="ECO:0000256" key="29">
    <source>
        <dbReference type="ARBA" id="ARBA00051089"/>
    </source>
</evidence>
<feature type="compositionally biased region" description="Polar residues" evidence="43">
    <location>
        <begin position="236"/>
        <end position="250"/>
    </location>
</feature>
<dbReference type="CDD" id="cd07211">
    <property type="entry name" value="Pat_PNPLA8"/>
    <property type="match status" value="1"/>
</dbReference>
<feature type="compositionally biased region" description="Basic and acidic residues" evidence="43">
    <location>
        <begin position="217"/>
        <end position="235"/>
    </location>
</feature>
<comment type="catalytic activity">
    <reaction evidence="19">
        <text>1-hexadecanoyl-2-(5Z,8Z,11Z,14Z-eicosatetraenoyl)-sn-glycero-3-phosphocholine + H2O = 1-hexadecanoyl-sn-glycero-3-phosphocholine + (5Z,8Z,11Z,14Z)-eicosatetraenoate + H(+)</text>
        <dbReference type="Rhea" id="RHEA:40427"/>
        <dbReference type="ChEBI" id="CHEBI:15377"/>
        <dbReference type="ChEBI" id="CHEBI:15378"/>
        <dbReference type="ChEBI" id="CHEBI:32395"/>
        <dbReference type="ChEBI" id="CHEBI:72998"/>
        <dbReference type="ChEBI" id="CHEBI:73003"/>
    </reaction>
    <physiologicalReaction direction="left-to-right" evidence="19">
        <dbReference type="Rhea" id="RHEA:40428"/>
    </physiologicalReaction>
</comment>
<evidence type="ECO:0000256" key="37">
    <source>
        <dbReference type="ARBA" id="ARBA00052656"/>
    </source>
</evidence>
<evidence type="ECO:0000256" key="12">
    <source>
        <dbReference type="ARBA" id="ARBA00023128"/>
    </source>
</evidence>
<dbReference type="GO" id="GO:0070328">
    <property type="term" value="P:triglyceride homeostasis"/>
    <property type="evidence" value="ECO:0007669"/>
    <property type="project" value="Ensembl"/>
</dbReference>
<dbReference type="SMR" id="G1TRI7"/>
<evidence type="ECO:0000256" key="21">
    <source>
        <dbReference type="ARBA" id="ARBA00048541"/>
    </source>
</evidence>
<dbReference type="GO" id="GO:0031966">
    <property type="term" value="C:mitochondrial membrane"/>
    <property type="evidence" value="ECO:0007669"/>
    <property type="project" value="UniProtKB-SubCell"/>
</dbReference>
<comment type="catalytic activity">
    <reaction evidence="27">
        <text>a 1-O-(1Z-alkenyl)-2-acyl-sn-glycero-3-phosphocholine + H2O = a 1-O-(1Z-alkenyl)-sn-glycero-3-phosphocholine + a fatty acid + H(+)</text>
        <dbReference type="Rhea" id="RHEA:44068"/>
        <dbReference type="ChEBI" id="CHEBI:15377"/>
        <dbReference type="ChEBI" id="CHEBI:15378"/>
        <dbReference type="ChEBI" id="CHEBI:28868"/>
        <dbReference type="ChEBI" id="CHEBI:77286"/>
        <dbReference type="ChEBI" id="CHEBI:77287"/>
    </reaction>
    <physiologicalReaction direction="left-to-right" evidence="27">
        <dbReference type="Rhea" id="RHEA:44069"/>
    </physiologicalReaction>
</comment>
<keyword evidence="46" id="KW-1185">Reference proteome</keyword>
<protein>
    <recommendedName>
        <fullName evidence="39">Calcium-independent phospholipase A2-gamma</fullName>
        <ecNumber evidence="5">3.1.1.5</ecNumber>
    </recommendedName>
    <alternativeName>
        <fullName evidence="40">Intracellular membrane-associated calcium-independent phospholipase A2 gamma</fullName>
    </alternativeName>
    <alternativeName>
        <fullName evidence="41">Patatin-like phospholipase domain-containing protein 8</fullName>
    </alternativeName>
</protein>
<evidence type="ECO:0000256" key="2">
    <source>
        <dbReference type="ARBA" id="ARBA00004389"/>
    </source>
</evidence>
<comment type="catalytic activity">
    <reaction evidence="32">
        <text>1-O-(1Z-hexadecenyl)-2-(9Z-octadecenoyl)-sn-glycero-3-phosphocholine + H2O = 1-(1Z-hexadecenyl)-sn-glycero-3-phosphocholine + (9Z)-octadecenoate + H(+)</text>
        <dbReference type="Rhea" id="RHEA:67156"/>
        <dbReference type="ChEBI" id="CHEBI:15377"/>
        <dbReference type="ChEBI" id="CHEBI:15378"/>
        <dbReference type="ChEBI" id="CHEBI:30823"/>
        <dbReference type="ChEBI" id="CHEBI:73850"/>
        <dbReference type="ChEBI" id="CHEBI:86232"/>
    </reaction>
    <physiologicalReaction direction="left-to-right" evidence="32">
        <dbReference type="Rhea" id="RHEA:67157"/>
    </physiologicalReaction>
</comment>
<dbReference type="GO" id="GO:0005789">
    <property type="term" value="C:endoplasmic reticulum membrane"/>
    <property type="evidence" value="ECO:0007669"/>
    <property type="project" value="UniProtKB-SubCell"/>
</dbReference>
<evidence type="ECO:0000256" key="19">
    <source>
        <dbReference type="ARBA" id="ARBA00048373"/>
    </source>
</evidence>
<dbReference type="PANTHER" id="PTHR24185">
    <property type="entry name" value="CALCIUM-INDEPENDENT PHOSPHOLIPASE A2-GAMMA"/>
    <property type="match status" value="1"/>
</dbReference>
<reference evidence="45 46" key="1">
    <citation type="journal article" date="2011" name="Nature">
        <title>A high-resolution map of human evolutionary constraint using 29 mammals.</title>
        <authorList>
            <person name="Lindblad-Toh K."/>
            <person name="Garber M."/>
            <person name="Zuk O."/>
            <person name="Lin M.F."/>
            <person name="Parker B.J."/>
            <person name="Washietl S."/>
            <person name="Kheradpour P."/>
            <person name="Ernst J."/>
            <person name="Jordan G."/>
            <person name="Mauceli E."/>
            <person name="Ward L.D."/>
            <person name="Lowe C.B."/>
            <person name="Holloway A.K."/>
            <person name="Clamp M."/>
            <person name="Gnerre S."/>
            <person name="Alfoldi J."/>
            <person name="Beal K."/>
            <person name="Chang J."/>
            <person name="Clawson H."/>
            <person name="Cuff J."/>
            <person name="Di Palma F."/>
            <person name="Fitzgerald S."/>
            <person name="Flicek P."/>
            <person name="Guttman M."/>
            <person name="Hubisz M.J."/>
            <person name="Jaffe D.B."/>
            <person name="Jungreis I."/>
            <person name="Kent W.J."/>
            <person name="Kostka D."/>
            <person name="Lara M."/>
            <person name="Martins A.L."/>
            <person name="Massingham T."/>
            <person name="Moltke I."/>
            <person name="Raney B.J."/>
            <person name="Rasmussen M.D."/>
            <person name="Robinson J."/>
            <person name="Stark A."/>
            <person name="Vilella A.J."/>
            <person name="Wen J."/>
            <person name="Xie X."/>
            <person name="Zody M.C."/>
            <person name="Baldwin J."/>
            <person name="Bloom T."/>
            <person name="Chin C.W."/>
            <person name="Heiman D."/>
            <person name="Nicol R."/>
            <person name="Nusbaum C."/>
            <person name="Young S."/>
            <person name="Wilkinson J."/>
            <person name="Worley K.C."/>
            <person name="Kovar C.L."/>
            <person name="Muzny D.M."/>
            <person name="Gibbs R.A."/>
            <person name="Cree A."/>
            <person name="Dihn H.H."/>
            <person name="Fowler G."/>
            <person name="Jhangiani S."/>
            <person name="Joshi V."/>
            <person name="Lee S."/>
            <person name="Lewis L.R."/>
            <person name="Nazareth L.V."/>
            <person name="Okwuonu G."/>
            <person name="Santibanez J."/>
            <person name="Warren W.C."/>
            <person name="Mardis E.R."/>
            <person name="Weinstock G.M."/>
            <person name="Wilson R.K."/>
            <person name="Delehaunty K."/>
            <person name="Dooling D."/>
            <person name="Fronik C."/>
            <person name="Fulton L."/>
            <person name="Fulton B."/>
            <person name="Graves T."/>
            <person name="Minx P."/>
            <person name="Sodergren E."/>
            <person name="Birney E."/>
            <person name="Margulies E.H."/>
            <person name="Herrero J."/>
            <person name="Green E.D."/>
            <person name="Haussler D."/>
            <person name="Siepel A."/>
            <person name="Goldman N."/>
            <person name="Pollard K.S."/>
            <person name="Pedersen J.S."/>
            <person name="Lander E.S."/>
            <person name="Kellis M."/>
        </authorList>
    </citation>
    <scope>NUCLEOTIDE SEQUENCE [LARGE SCALE GENOMIC DNA]</scope>
    <source>
        <strain evidence="45 46">Thorbecke inbred</strain>
    </source>
</reference>
<dbReference type="FunFam" id="3.40.1090.10:FF:000012">
    <property type="entry name" value="calcium-independent phospholipase A2-gamma isoform X1"/>
    <property type="match status" value="1"/>
</dbReference>
<dbReference type="Gene3D" id="3.40.1090.10">
    <property type="entry name" value="Cytosolic phospholipase A2 catalytic domain"/>
    <property type="match status" value="1"/>
</dbReference>
<dbReference type="GO" id="GO:0043651">
    <property type="term" value="P:linoleic acid metabolic process"/>
    <property type="evidence" value="ECO:0007669"/>
    <property type="project" value="Ensembl"/>
</dbReference>
<evidence type="ECO:0000256" key="10">
    <source>
        <dbReference type="ARBA" id="ARBA00022989"/>
    </source>
</evidence>
<keyword evidence="7 42" id="KW-0378">Hydrolase</keyword>
<dbReference type="InterPro" id="IPR045217">
    <property type="entry name" value="PNPLA8-like"/>
</dbReference>
<evidence type="ECO:0000256" key="4">
    <source>
        <dbReference type="ARBA" id="ARBA00005189"/>
    </source>
</evidence>
<evidence type="ECO:0000256" key="5">
    <source>
        <dbReference type="ARBA" id="ARBA00013274"/>
    </source>
</evidence>
<dbReference type="PROSITE" id="PS51635">
    <property type="entry name" value="PNPLA"/>
    <property type="match status" value="1"/>
</dbReference>
<comment type="catalytic activity">
    <reaction evidence="34">
        <text>a 1,2-diacyl-sn-glycero-3-phosphocholine + H2O = a 2-acyl-sn-glycero-3-phosphocholine + a fatty acid + H(+)</text>
        <dbReference type="Rhea" id="RHEA:18689"/>
        <dbReference type="ChEBI" id="CHEBI:15377"/>
        <dbReference type="ChEBI" id="CHEBI:15378"/>
        <dbReference type="ChEBI" id="CHEBI:28868"/>
        <dbReference type="ChEBI" id="CHEBI:57643"/>
        <dbReference type="ChEBI" id="CHEBI:57875"/>
    </reaction>
    <physiologicalReaction direction="left-to-right" evidence="34">
        <dbReference type="Rhea" id="RHEA:18690"/>
    </physiologicalReaction>
</comment>
<comment type="catalytic activity">
    <reaction evidence="29">
        <text>1-acyl-2-(5Z,8Z,11Z,14Z)-eicosatetraenoyl-sn-glycero-3-phosphoethanolamine + H2O = a 1-acyl-sn-glycero-3-phosphoethanolamine + (5Z,8Z,11Z,14Z)-eicosatetraenoate + H(+)</text>
        <dbReference type="Rhea" id="RHEA:40647"/>
        <dbReference type="ChEBI" id="CHEBI:15377"/>
        <dbReference type="ChEBI" id="CHEBI:15378"/>
        <dbReference type="ChEBI" id="CHEBI:32395"/>
        <dbReference type="ChEBI" id="CHEBI:64381"/>
        <dbReference type="ChEBI" id="CHEBI:75067"/>
    </reaction>
    <physiologicalReaction direction="left-to-right" evidence="29">
        <dbReference type="Rhea" id="RHEA:40648"/>
    </physiologicalReaction>
</comment>
<evidence type="ECO:0000256" key="43">
    <source>
        <dbReference type="SAM" id="MobiDB-lite"/>
    </source>
</evidence>
<evidence type="ECO:0000256" key="40">
    <source>
        <dbReference type="ARBA" id="ARBA00077226"/>
    </source>
</evidence>
<evidence type="ECO:0000256" key="24">
    <source>
        <dbReference type="ARBA" id="ARBA00050264"/>
    </source>
</evidence>
<evidence type="ECO:0000256" key="26">
    <source>
        <dbReference type="ARBA" id="ARBA00050774"/>
    </source>
</evidence>
<dbReference type="GO" id="GO:0001516">
    <property type="term" value="P:prostaglandin biosynthetic process"/>
    <property type="evidence" value="ECO:0007669"/>
    <property type="project" value="Ensembl"/>
</dbReference>
<comment type="catalytic activity">
    <reaction evidence="23">
        <text>1-hexadecanoyl-2-(9Z-octadecenoyl)-sn-glycero-3-phosphocholine + H2O = 1-hexadecanoyl-sn-glycero-3-phosphocholine + (9Z)-octadecenoate + H(+)</text>
        <dbReference type="Rhea" id="RHEA:38779"/>
        <dbReference type="ChEBI" id="CHEBI:15377"/>
        <dbReference type="ChEBI" id="CHEBI:15378"/>
        <dbReference type="ChEBI" id="CHEBI:30823"/>
        <dbReference type="ChEBI" id="CHEBI:72998"/>
        <dbReference type="ChEBI" id="CHEBI:73001"/>
    </reaction>
    <physiologicalReaction direction="left-to-right" evidence="23">
        <dbReference type="Rhea" id="RHEA:38780"/>
    </physiologicalReaction>
</comment>
<evidence type="ECO:0000256" key="32">
    <source>
        <dbReference type="ARBA" id="ARBA00051713"/>
    </source>
</evidence>
<comment type="catalytic activity">
    <reaction evidence="22">
        <text>1-hexadecanoyl-sn-glycero-3-phosphocholine + H2O = sn-glycerol 3-phosphocholine + hexadecanoate + H(+)</text>
        <dbReference type="Rhea" id="RHEA:40435"/>
        <dbReference type="ChEBI" id="CHEBI:7896"/>
        <dbReference type="ChEBI" id="CHEBI:15377"/>
        <dbReference type="ChEBI" id="CHEBI:15378"/>
        <dbReference type="ChEBI" id="CHEBI:16870"/>
        <dbReference type="ChEBI" id="CHEBI:72998"/>
    </reaction>
    <physiologicalReaction direction="left-to-right" evidence="22">
        <dbReference type="Rhea" id="RHEA:40436"/>
    </physiologicalReaction>
</comment>
<keyword evidence="12" id="KW-0496">Mitochondrion</keyword>
<comment type="catalytic activity">
    <reaction evidence="36">
        <text>a 1,2-diacyl-sn-glycero-3-phosphocholine + H2O = a 1-acyl-sn-glycero-3-phosphocholine + a fatty acid + H(+)</text>
        <dbReference type="Rhea" id="RHEA:15801"/>
        <dbReference type="ChEBI" id="CHEBI:15377"/>
        <dbReference type="ChEBI" id="CHEBI:15378"/>
        <dbReference type="ChEBI" id="CHEBI:28868"/>
        <dbReference type="ChEBI" id="CHEBI:57643"/>
        <dbReference type="ChEBI" id="CHEBI:58168"/>
    </reaction>
    <physiologicalReaction direction="left-to-right" evidence="36">
        <dbReference type="Rhea" id="RHEA:15802"/>
    </physiologicalReaction>
</comment>
<feature type="region of interest" description="Disordered" evidence="43">
    <location>
        <begin position="313"/>
        <end position="340"/>
    </location>
</feature>
<proteinExistence type="predicted"/>
<evidence type="ECO:0000256" key="9">
    <source>
        <dbReference type="ARBA" id="ARBA00022963"/>
    </source>
</evidence>
<keyword evidence="8" id="KW-0256">Endoplasmic reticulum</keyword>
<comment type="catalytic activity">
    <reaction evidence="37">
        <text>1-octadecanoyl-2-(9Z-octadecenoyl)-sn-glycero-3-phosphocholine + H2O = 2-(9Z-octadecenoyl)-sn-glycero-3-phosphocholine + octadecanoate + H(+)</text>
        <dbReference type="Rhea" id="RHEA:40823"/>
        <dbReference type="ChEBI" id="CHEBI:15377"/>
        <dbReference type="ChEBI" id="CHEBI:15378"/>
        <dbReference type="ChEBI" id="CHEBI:25629"/>
        <dbReference type="ChEBI" id="CHEBI:75034"/>
        <dbReference type="ChEBI" id="CHEBI:76071"/>
    </reaction>
    <physiologicalReaction direction="left-to-right" evidence="37">
        <dbReference type="Rhea" id="RHEA:40824"/>
    </physiologicalReaction>
</comment>
<evidence type="ECO:0000256" key="1">
    <source>
        <dbReference type="ARBA" id="ARBA00004304"/>
    </source>
</evidence>
<evidence type="ECO:0000256" key="23">
    <source>
        <dbReference type="ARBA" id="ARBA00048699"/>
    </source>
</evidence>
<evidence type="ECO:0000256" key="42">
    <source>
        <dbReference type="PROSITE-ProRule" id="PRU01161"/>
    </source>
</evidence>
<evidence type="ECO:0000256" key="28">
    <source>
        <dbReference type="ARBA" id="ARBA00050929"/>
    </source>
</evidence>
<comment type="catalytic activity">
    <reaction evidence="21">
        <text>1-hexadecanoyl-2-(5Z,8Z,11Z,14Z-eicosatetraenoyl)-sn-glycero-3-phosphoethanolamine + H2O = 1-hexadecanoyl-sn-glycero-3-phosphoethanolamine + (5Z,8Z,11Z,14Z)-eicosatetraenoate + H(+)</text>
        <dbReference type="Rhea" id="RHEA:40431"/>
        <dbReference type="ChEBI" id="CHEBI:15377"/>
        <dbReference type="ChEBI" id="CHEBI:15378"/>
        <dbReference type="ChEBI" id="CHEBI:32395"/>
        <dbReference type="ChEBI" id="CHEBI:73004"/>
        <dbReference type="ChEBI" id="CHEBI:73009"/>
    </reaction>
    <physiologicalReaction direction="left-to-right" evidence="21">
        <dbReference type="Rhea" id="RHEA:40432"/>
    </physiologicalReaction>
</comment>
<evidence type="ECO:0000256" key="31">
    <source>
        <dbReference type="ARBA" id="ARBA00051658"/>
    </source>
</evidence>
<comment type="catalytic activity">
    <reaction evidence="38">
        <text>1-hexadecanoyl-2-(5Z,8Z,11Z,14Z-eicosatetraenoyl)-sn-glycero-3-phosphocholine + H2O = 2-(5Z,8Z,11Z,14Z)-eicosatetraenoyl-sn-glycero-3-phosphocholine + hexadecanoate + H(+)</text>
        <dbReference type="Rhea" id="RHEA:40571"/>
        <dbReference type="ChEBI" id="CHEBI:7896"/>
        <dbReference type="ChEBI" id="CHEBI:15377"/>
        <dbReference type="ChEBI" id="CHEBI:15378"/>
        <dbReference type="ChEBI" id="CHEBI:73003"/>
        <dbReference type="ChEBI" id="CHEBI:76079"/>
    </reaction>
    <physiologicalReaction direction="left-to-right" evidence="38">
        <dbReference type="Rhea" id="RHEA:40572"/>
    </physiologicalReaction>
</comment>
<evidence type="ECO:0000256" key="20">
    <source>
        <dbReference type="ARBA" id="ARBA00048454"/>
    </source>
</evidence>
<dbReference type="InterPro" id="IPR016035">
    <property type="entry name" value="Acyl_Trfase/lysoPLipase"/>
</dbReference>
<feature type="domain" description="PNPLA" evidence="44">
    <location>
        <begin position="441"/>
        <end position="636"/>
    </location>
</feature>
<dbReference type="Pfam" id="PF01734">
    <property type="entry name" value="Patatin"/>
    <property type="match status" value="1"/>
</dbReference>
<comment type="catalytic activity">
    <reaction evidence="31">
        <text>1',3'-bis-[1,2-di-(9Z,12Z-octadecadienoyl)-sn-glycero-3-phospho]-glycerol + H2O = 1'-[1,2-di-(9Z,12Z-octadecadienoyl)-sn-glycero-3-phospho]-3'-[1-(9Z,12Z-octadecadienoyl)-sn-glycero-3-phospho]-glycerol + (9Z,12Z)-octadecadienoate + H(+)</text>
        <dbReference type="Rhea" id="RHEA:52812"/>
        <dbReference type="ChEBI" id="CHEBI:15377"/>
        <dbReference type="ChEBI" id="CHEBI:15378"/>
        <dbReference type="ChEBI" id="CHEBI:30245"/>
        <dbReference type="ChEBI" id="CHEBI:83580"/>
        <dbReference type="ChEBI" id="CHEBI:83581"/>
    </reaction>
    <physiologicalReaction direction="left-to-right" evidence="31">
        <dbReference type="Rhea" id="RHEA:52813"/>
    </physiologicalReaction>
</comment>
<evidence type="ECO:0000256" key="16">
    <source>
        <dbReference type="ARBA" id="ARBA00023408"/>
    </source>
</evidence>
<dbReference type="Ensembl" id="ENSOCUT00000032202.3">
    <property type="protein sequence ID" value="ENSOCUP00000019643.3"/>
    <property type="gene ID" value="ENSOCUG00000009815.4"/>
</dbReference>
<evidence type="ECO:0000256" key="30">
    <source>
        <dbReference type="ARBA" id="ARBA00051274"/>
    </source>
</evidence>
<keyword evidence="14" id="KW-0576">Peroxisome</keyword>
<evidence type="ECO:0000256" key="27">
    <source>
        <dbReference type="ARBA" id="ARBA00050796"/>
    </source>
</evidence>
<comment type="catalytic activity">
    <reaction evidence="28">
        <text>1-acyl-2-(9Z,12Z)-octadecadienoyl-sn-glycero-3-phosphoethanolamine + H2O = a 1-acyl-sn-glycero-3-phosphoethanolamine + (9Z,12Z)-octadecadienoate + H(+)</text>
        <dbReference type="Rhea" id="RHEA:40639"/>
        <dbReference type="ChEBI" id="CHEBI:15377"/>
        <dbReference type="ChEBI" id="CHEBI:15378"/>
        <dbReference type="ChEBI" id="CHEBI:30245"/>
        <dbReference type="ChEBI" id="CHEBI:64381"/>
        <dbReference type="ChEBI" id="CHEBI:75069"/>
    </reaction>
    <physiologicalReaction direction="left-to-right" evidence="28">
        <dbReference type="Rhea" id="RHEA:40640"/>
    </physiologicalReaction>
</comment>
<evidence type="ECO:0000256" key="11">
    <source>
        <dbReference type="ARBA" id="ARBA00023098"/>
    </source>
</evidence>
<comment type="catalytic activity">
    <reaction evidence="24">
        <text>1-hexadecanoyl-2-(4Z,7Z,10Z,13Z,16Z,19Z-docosahexaenoyl)-sn-glycero-3-phosphocholine + H2O = 2-(4Z,7Z,10Z,13Z,16Z,19Z-docosahexaenoyl)-sn-glycero-3-phosphocholine + hexadecanoate + H(+)</text>
        <dbReference type="Rhea" id="RHEA:41063"/>
        <dbReference type="ChEBI" id="CHEBI:7896"/>
        <dbReference type="ChEBI" id="CHEBI:15377"/>
        <dbReference type="ChEBI" id="CHEBI:15378"/>
        <dbReference type="ChEBI" id="CHEBI:74963"/>
        <dbReference type="ChEBI" id="CHEBI:76085"/>
    </reaction>
    <physiologicalReaction direction="left-to-right" evidence="24">
        <dbReference type="Rhea" id="RHEA:41064"/>
    </physiologicalReaction>
</comment>
<feature type="short sequence motif" description="GXSXG" evidence="42">
    <location>
        <begin position="477"/>
        <end position="481"/>
    </location>
</feature>
<comment type="catalytic activity">
    <reaction evidence="20">
        <text>a 1-acyl-sn-glycero-3-phosphocholine + H2O = sn-glycerol 3-phosphocholine + a fatty acid + H(+)</text>
        <dbReference type="Rhea" id="RHEA:15177"/>
        <dbReference type="ChEBI" id="CHEBI:15377"/>
        <dbReference type="ChEBI" id="CHEBI:15378"/>
        <dbReference type="ChEBI" id="CHEBI:16870"/>
        <dbReference type="ChEBI" id="CHEBI:28868"/>
        <dbReference type="ChEBI" id="CHEBI:58168"/>
        <dbReference type="EC" id="3.1.1.5"/>
    </reaction>
    <physiologicalReaction direction="left-to-right" evidence="20">
        <dbReference type="Rhea" id="RHEA:15178"/>
    </physiologicalReaction>
</comment>
<comment type="pathway">
    <text evidence="17">Phospholipid metabolism.</text>
</comment>
<feature type="active site" description="Proton acceptor" evidence="42">
    <location>
        <position position="623"/>
    </location>
</feature>
<dbReference type="GeneTree" id="ENSGT00940000154738"/>
<feature type="active site" description="Nucleophile" evidence="42">
    <location>
        <position position="479"/>
    </location>
</feature>
<evidence type="ECO:0000256" key="18">
    <source>
        <dbReference type="ARBA" id="ARBA00036775"/>
    </source>
</evidence>
<comment type="subcellular location">
    <subcellularLocation>
        <location evidence="2">Endoplasmic reticulum membrane</location>
        <topology evidence="2">Single-pass membrane protein</topology>
    </subcellularLocation>
    <subcellularLocation>
        <location evidence="1">Mitochondrion membrane</location>
        <topology evidence="1">Single-pass membrane protein</topology>
    </subcellularLocation>
    <subcellularLocation>
        <location evidence="3">Peroxisome membrane</location>
        <topology evidence="3">Single-pass membrane protein</topology>
    </subcellularLocation>
</comment>
<keyword evidence="10" id="KW-1133">Transmembrane helix</keyword>
<evidence type="ECO:0000256" key="22">
    <source>
        <dbReference type="ARBA" id="ARBA00048656"/>
    </source>
</evidence>
<evidence type="ECO:0000256" key="39">
    <source>
        <dbReference type="ARBA" id="ARBA00067804"/>
    </source>
</evidence>
<dbReference type="GO" id="GO:0005778">
    <property type="term" value="C:peroxisomal membrane"/>
    <property type="evidence" value="ECO:0007669"/>
    <property type="project" value="UniProtKB-SubCell"/>
</dbReference>
<dbReference type="EC" id="3.1.1.5" evidence="5"/>
<dbReference type="Bgee" id="ENSOCUG00000009815">
    <property type="expression patterns" value="Expressed in adult mammalian kidney and 15 other cell types or tissues"/>
</dbReference>
<evidence type="ECO:0000259" key="44">
    <source>
        <dbReference type="PROSITE" id="PS51635"/>
    </source>
</evidence>
<evidence type="ECO:0000256" key="14">
    <source>
        <dbReference type="ARBA" id="ARBA00023140"/>
    </source>
</evidence>
<keyword evidence="6" id="KW-0812">Transmembrane</keyword>
<dbReference type="GO" id="GO:0032048">
    <property type="term" value="P:cardiolipin metabolic process"/>
    <property type="evidence" value="ECO:0007669"/>
    <property type="project" value="Ensembl"/>
</dbReference>
<dbReference type="InParanoid" id="G1TRI7"/>
<dbReference type="GO" id="GO:0035556">
    <property type="term" value="P:intracellular signal transduction"/>
    <property type="evidence" value="ECO:0007669"/>
    <property type="project" value="Ensembl"/>
</dbReference>
<accession>G1TRI7</accession>
<evidence type="ECO:0000256" key="8">
    <source>
        <dbReference type="ARBA" id="ARBA00022824"/>
    </source>
</evidence>
<comment type="catalytic activity">
    <reaction evidence="35">
        <text>1-O-(1Z)-hexadecenyl-2 (5Z,8Z,11Z,14Z)-eicosatetraenoyl-sn-glycero-3-phosphocholine + H2O = 1-(1Z-hexadecenyl)-sn-glycero-3-phosphocholine + (5Z,8Z,11Z,14Z)-eicosatetraenoate + H(+)</text>
        <dbReference type="Rhea" id="RHEA:40579"/>
        <dbReference type="ChEBI" id="CHEBI:15377"/>
        <dbReference type="ChEBI" id="CHEBI:15378"/>
        <dbReference type="ChEBI" id="CHEBI:32395"/>
        <dbReference type="ChEBI" id="CHEBI:73850"/>
        <dbReference type="ChEBI" id="CHEBI:77292"/>
    </reaction>
    <physiologicalReaction direction="left-to-right" evidence="35">
        <dbReference type="Rhea" id="RHEA:40580"/>
    </physiologicalReaction>
</comment>
<evidence type="ECO:0000256" key="34">
    <source>
        <dbReference type="ARBA" id="ARBA00052045"/>
    </source>
</evidence>
<dbReference type="FunCoup" id="G1TRI7">
    <property type="interactions" value="1090"/>
</dbReference>
<evidence type="ECO:0000256" key="13">
    <source>
        <dbReference type="ARBA" id="ARBA00023136"/>
    </source>
</evidence>
<evidence type="ECO:0000313" key="46">
    <source>
        <dbReference type="Proteomes" id="UP000001811"/>
    </source>
</evidence>
<dbReference type="GO" id="GO:0019369">
    <property type="term" value="P:arachidonate metabolic process"/>
    <property type="evidence" value="ECO:0007669"/>
    <property type="project" value="Ensembl"/>
</dbReference>
<evidence type="ECO:0000256" key="25">
    <source>
        <dbReference type="ARBA" id="ARBA00050467"/>
    </source>
</evidence>
<dbReference type="GO" id="GO:0034638">
    <property type="term" value="P:phosphatidylcholine catabolic process"/>
    <property type="evidence" value="ECO:0007669"/>
    <property type="project" value="Ensembl"/>
</dbReference>
<name>G1TRI7_RABIT</name>
<dbReference type="GO" id="GO:0050482">
    <property type="term" value="P:arachidonate secretion"/>
    <property type="evidence" value="ECO:0007669"/>
    <property type="project" value="Ensembl"/>
</dbReference>
<feature type="compositionally biased region" description="Polar residues" evidence="43">
    <location>
        <begin position="268"/>
        <end position="277"/>
    </location>
</feature>
<comment type="pathway">
    <text evidence="4">Lipid metabolism.</text>
</comment>
<comment type="catalytic activity">
    <reaction evidence="16">
        <text>1-hexadecanoyl-2-(9Z,12Z-octadecadienoyl)-sn-glycero-3-phosphocholine + H2O = (9Z,12Z)-octadecadienoate + 1-hexadecanoyl-sn-glycero-3-phosphocholine + H(+)</text>
        <dbReference type="Rhea" id="RHEA:40811"/>
        <dbReference type="ChEBI" id="CHEBI:15377"/>
        <dbReference type="ChEBI" id="CHEBI:15378"/>
        <dbReference type="ChEBI" id="CHEBI:30245"/>
        <dbReference type="ChEBI" id="CHEBI:72998"/>
        <dbReference type="ChEBI" id="CHEBI:73002"/>
    </reaction>
    <physiologicalReaction direction="left-to-right" evidence="16">
        <dbReference type="Rhea" id="RHEA:40812"/>
    </physiologicalReaction>
</comment>
<evidence type="ECO:0000256" key="6">
    <source>
        <dbReference type="ARBA" id="ARBA00022692"/>
    </source>
</evidence>
<feature type="short sequence motif" description="GXGXXG" evidence="42">
    <location>
        <begin position="445"/>
        <end position="450"/>
    </location>
</feature>
<keyword evidence="11 42" id="KW-0443">Lipid metabolism</keyword>
<evidence type="ECO:0000256" key="3">
    <source>
        <dbReference type="ARBA" id="ARBA00004549"/>
    </source>
</evidence>
<dbReference type="GO" id="GO:0046338">
    <property type="term" value="P:phosphatidylethanolamine catabolic process"/>
    <property type="evidence" value="ECO:0007669"/>
    <property type="project" value="Ensembl"/>
</dbReference>
<organism evidence="45 46">
    <name type="scientific">Oryctolagus cuniculus</name>
    <name type="common">Rabbit</name>
    <dbReference type="NCBI Taxonomy" id="9986"/>
    <lineage>
        <taxon>Eukaryota</taxon>
        <taxon>Metazoa</taxon>
        <taxon>Chordata</taxon>
        <taxon>Craniata</taxon>
        <taxon>Vertebrata</taxon>
        <taxon>Euteleostomi</taxon>
        <taxon>Mammalia</taxon>
        <taxon>Eutheria</taxon>
        <taxon>Euarchontoglires</taxon>
        <taxon>Glires</taxon>
        <taxon>Lagomorpha</taxon>
        <taxon>Leporidae</taxon>
        <taxon>Oryctolagus</taxon>
    </lineage>
</organism>
<evidence type="ECO:0000256" key="15">
    <source>
        <dbReference type="ARBA" id="ARBA00023180"/>
    </source>
</evidence>
<dbReference type="Proteomes" id="UP000001811">
    <property type="component" value="Chromosome 7"/>
</dbReference>
<dbReference type="InterPro" id="IPR002641">
    <property type="entry name" value="PNPLA_dom"/>
</dbReference>
<dbReference type="GO" id="GO:0004622">
    <property type="term" value="F:phosphatidylcholine lysophospholipase activity"/>
    <property type="evidence" value="ECO:0007669"/>
    <property type="project" value="UniProtKB-EC"/>
</dbReference>